<name>A0ABV2ANC8_9EUKA</name>
<dbReference type="PANTHER" id="PTHR18934:SF136">
    <property type="entry name" value="ATP-DEPENDENT RNA HELICASE DHX35-RELATED"/>
    <property type="match status" value="1"/>
</dbReference>
<evidence type="ECO:0000313" key="4">
    <source>
        <dbReference type="Proteomes" id="UP001439008"/>
    </source>
</evidence>
<dbReference type="Gene3D" id="3.40.50.300">
    <property type="entry name" value="P-loop containing nucleotide triphosphate hydrolases"/>
    <property type="match status" value="1"/>
</dbReference>
<evidence type="ECO:0000259" key="2">
    <source>
        <dbReference type="PROSITE" id="PS51192"/>
    </source>
</evidence>
<sequence>MDDPLLGAYSVVVLDEVHERSVATDLLLGLLKKIMRKRRDLRLIVSSATLDATAIKEFFDRALMLGKFSKEKAFKEKSALLFVEGKTFPVGFKRFFQFLTKIIKKIKLTNKKN</sequence>
<keyword evidence="4" id="KW-1185">Reference proteome</keyword>
<dbReference type="InterPro" id="IPR014001">
    <property type="entry name" value="Helicase_ATP-bd"/>
</dbReference>
<feature type="domain" description="Helicase ATP-binding" evidence="2">
    <location>
        <begin position="1"/>
        <end position="68"/>
    </location>
</feature>
<dbReference type="Proteomes" id="UP001439008">
    <property type="component" value="Unassembled WGS sequence"/>
</dbReference>
<protein>
    <recommendedName>
        <fullName evidence="2">Helicase ATP-binding domain-containing protein</fullName>
    </recommendedName>
</protein>
<dbReference type="SUPFAM" id="SSF52540">
    <property type="entry name" value="P-loop containing nucleoside triphosphate hydrolases"/>
    <property type="match status" value="1"/>
</dbReference>
<gene>
    <name evidence="3" type="ORF">MHBO_002744</name>
</gene>
<keyword evidence="1" id="KW-0378">Hydrolase</keyword>
<dbReference type="CDD" id="cd17917">
    <property type="entry name" value="DEXHc_RHA-like"/>
    <property type="match status" value="1"/>
</dbReference>
<evidence type="ECO:0000256" key="1">
    <source>
        <dbReference type="ARBA" id="ARBA00022801"/>
    </source>
</evidence>
<organism evidence="3 4">
    <name type="scientific">Bonamia ostreae</name>
    <dbReference type="NCBI Taxonomy" id="126728"/>
    <lineage>
        <taxon>Eukaryota</taxon>
        <taxon>Sar</taxon>
        <taxon>Rhizaria</taxon>
        <taxon>Endomyxa</taxon>
        <taxon>Ascetosporea</taxon>
        <taxon>Haplosporida</taxon>
        <taxon>Bonamia</taxon>
    </lineage>
</organism>
<evidence type="ECO:0000313" key="3">
    <source>
        <dbReference type="EMBL" id="MES1921175.1"/>
    </source>
</evidence>
<comment type="caution">
    <text evidence="3">The sequence shown here is derived from an EMBL/GenBank/DDBJ whole genome shotgun (WGS) entry which is preliminary data.</text>
</comment>
<dbReference type="PANTHER" id="PTHR18934">
    <property type="entry name" value="ATP-DEPENDENT RNA HELICASE"/>
    <property type="match status" value="1"/>
</dbReference>
<dbReference type="InterPro" id="IPR027417">
    <property type="entry name" value="P-loop_NTPase"/>
</dbReference>
<dbReference type="InterPro" id="IPR002464">
    <property type="entry name" value="DNA/RNA_helicase_DEAH_CS"/>
</dbReference>
<dbReference type="EMBL" id="JBDODL010001126">
    <property type="protein sequence ID" value="MES1921175.1"/>
    <property type="molecule type" value="Genomic_DNA"/>
</dbReference>
<proteinExistence type="predicted"/>
<dbReference type="PROSITE" id="PS00690">
    <property type="entry name" value="DEAH_ATP_HELICASE"/>
    <property type="match status" value="1"/>
</dbReference>
<reference evidence="3 4" key="1">
    <citation type="journal article" date="2024" name="BMC Biol.">
        <title>Comparative genomics of Ascetosporea gives new insight into the evolutionary basis for animal parasitism in Rhizaria.</title>
        <authorList>
            <person name="Hiltunen Thoren M."/>
            <person name="Onut-Brannstrom I."/>
            <person name="Alfjorden A."/>
            <person name="Peckova H."/>
            <person name="Swords F."/>
            <person name="Hooper C."/>
            <person name="Holzer A.S."/>
            <person name="Bass D."/>
            <person name="Burki F."/>
        </authorList>
    </citation>
    <scope>NUCLEOTIDE SEQUENCE [LARGE SCALE GENOMIC DNA]</scope>
    <source>
        <strain evidence="3">20-A016</strain>
    </source>
</reference>
<dbReference type="PROSITE" id="PS51192">
    <property type="entry name" value="HELICASE_ATP_BIND_1"/>
    <property type="match status" value="1"/>
</dbReference>
<accession>A0ABV2ANC8</accession>